<dbReference type="Pfam" id="PF00881">
    <property type="entry name" value="Nitroreductase"/>
    <property type="match status" value="1"/>
</dbReference>
<protein>
    <submittedName>
        <fullName evidence="2">SagB/ThcOx family dehydrogenase</fullName>
    </submittedName>
</protein>
<dbReference type="InterPro" id="IPR052544">
    <property type="entry name" value="Bacteriocin_Proc_Enz"/>
</dbReference>
<dbReference type="PANTHER" id="PTHR43745:SF2">
    <property type="entry name" value="NITROREDUCTASE MJ1384-RELATED"/>
    <property type="match status" value="1"/>
</dbReference>
<dbReference type="PANTHER" id="PTHR43745">
    <property type="entry name" value="NITROREDUCTASE MJ1384-RELATED"/>
    <property type="match status" value="1"/>
</dbReference>
<dbReference type="Gene3D" id="3.40.109.10">
    <property type="entry name" value="NADH Oxidase"/>
    <property type="match status" value="1"/>
</dbReference>
<feature type="domain" description="Nitroreductase" evidence="1">
    <location>
        <begin position="34"/>
        <end position="208"/>
    </location>
</feature>
<dbReference type="NCBIfam" id="TIGR03605">
    <property type="entry name" value="antibiot_sagB"/>
    <property type="match status" value="1"/>
</dbReference>
<evidence type="ECO:0000259" key="1">
    <source>
        <dbReference type="Pfam" id="PF00881"/>
    </source>
</evidence>
<accession>A0A948S176</accession>
<organism evidence="2 3">
    <name type="scientific">Eiseniibacteriota bacterium</name>
    <dbReference type="NCBI Taxonomy" id="2212470"/>
    <lineage>
        <taxon>Bacteria</taxon>
        <taxon>Candidatus Eiseniibacteriota</taxon>
    </lineage>
</organism>
<dbReference type="InterPro" id="IPR029479">
    <property type="entry name" value="Nitroreductase"/>
</dbReference>
<dbReference type="Proteomes" id="UP000777784">
    <property type="component" value="Unassembled WGS sequence"/>
</dbReference>
<sequence length="210" mass="22907">MTAKPKEKKTSMTTIVLPKPRHKSKMSLEEAFLKRRSVRAYKEDALSQNEVSNLLWAAQGITSSDGLRTAASAGARYPLEAYLVVGNVEDITPGVYKYDPVKHSLTMRKKGDLRGKLTTAAHGQGMIQEAPVSVVLAAVYERTTSKYEGRGVRYVHNDVGHAGQNICLQAVALGLGSVVVGAFEDDDVHNVLDLANDERPLYIMPVGKAR</sequence>
<dbReference type="InterPro" id="IPR000415">
    <property type="entry name" value="Nitroreductase-like"/>
</dbReference>
<dbReference type="AlphaFoldDB" id="A0A948S176"/>
<evidence type="ECO:0000313" key="3">
    <source>
        <dbReference type="Proteomes" id="UP000777784"/>
    </source>
</evidence>
<dbReference type="GO" id="GO:0016491">
    <property type="term" value="F:oxidoreductase activity"/>
    <property type="evidence" value="ECO:0007669"/>
    <property type="project" value="InterPro"/>
</dbReference>
<comment type="caution">
    <text evidence="2">The sequence shown here is derived from an EMBL/GenBank/DDBJ whole genome shotgun (WGS) entry which is preliminary data.</text>
</comment>
<dbReference type="SUPFAM" id="SSF55469">
    <property type="entry name" value="FMN-dependent nitroreductase-like"/>
    <property type="match status" value="1"/>
</dbReference>
<dbReference type="InterPro" id="IPR020051">
    <property type="entry name" value="SagB-type_dehydrogenase"/>
</dbReference>
<proteinExistence type="predicted"/>
<gene>
    <name evidence="2" type="ORF">KJ970_20540</name>
</gene>
<dbReference type="CDD" id="cd02142">
    <property type="entry name" value="McbC_SagB-like_oxidoreductase"/>
    <property type="match status" value="1"/>
</dbReference>
<reference evidence="2" key="1">
    <citation type="submission" date="2021-05" db="EMBL/GenBank/DDBJ databases">
        <title>Energy efficiency and biological interactions define the core microbiome of deep oligotrophic groundwater.</title>
        <authorList>
            <person name="Mehrshad M."/>
            <person name="Lopez-Fernandez M."/>
            <person name="Bell E."/>
            <person name="Bernier-Latmani R."/>
            <person name="Bertilsson S."/>
            <person name="Dopson M."/>
        </authorList>
    </citation>
    <scope>NUCLEOTIDE SEQUENCE</scope>
    <source>
        <strain evidence="2">Modern_marine.mb.64</strain>
    </source>
</reference>
<dbReference type="EMBL" id="JAHJDP010000118">
    <property type="protein sequence ID" value="MBU2693314.1"/>
    <property type="molecule type" value="Genomic_DNA"/>
</dbReference>
<name>A0A948S176_UNCEI</name>
<evidence type="ECO:0000313" key="2">
    <source>
        <dbReference type="EMBL" id="MBU2693314.1"/>
    </source>
</evidence>